<reference evidence="2 3" key="1">
    <citation type="submission" date="2017-06" db="EMBL/GenBank/DDBJ databases">
        <title>Ant-infecting Ophiocordyceps genomes reveal a high diversity of potential behavioral manipulation genes and a possible major role for enterotoxins.</title>
        <authorList>
            <person name="De Bekker C."/>
            <person name="Evans H.C."/>
            <person name="Brachmann A."/>
            <person name="Hughes D.P."/>
        </authorList>
    </citation>
    <scope>NUCLEOTIDE SEQUENCE [LARGE SCALE GENOMIC DNA]</scope>
    <source>
        <strain evidence="2 3">1348a</strain>
    </source>
</reference>
<gene>
    <name evidence="2" type="ORF">CDD82_7035</name>
</gene>
<dbReference type="OrthoDB" id="37886at2759"/>
<dbReference type="AlphaFoldDB" id="A0A2C5XFI7"/>
<organism evidence="2 3">
    <name type="scientific">Ophiocordyceps australis</name>
    <dbReference type="NCBI Taxonomy" id="1399860"/>
    <lineage>
        <taxon>Eukaryota</taxon>
        <taxon>Fungi</taxon>
        <taxon>Dikarya</taxon>
        <taxon>Ascomycota</taxon>
        <taxon>Pezizomycotina</taxon>
        <taxon>Sordariomycetes</taxon>
        <taxon>Hypocreomycetidae</taxon>
        <taxon>Hypocreales</taxon>
        <taxon>Ophiocordycipitaceae</taxon>
        <taxon>Ophiocordyceps</taxon>
    </lineage>
</organism>
<evidence type="ECO:0000313" key="3">
    <source>
        <dbReference type="Proteomes" id="UP000224854"/>
    </source>
</evidence>
<evidence type="ECO:0000313" key="2">
    <source>
        <dbReference type="EMBL" id="PHH70579.1"/>
    </source>
</evidence>
<feature type="compositionally biased region" description="Polar residues" evidence="1">
    <location>
        <begin position="13"/>
        <end position="27"/>
    </location>
</feature>
<evidence type="ECO:0000256" key="1">
    <source>
        <dbReference type="SAM" id="MobiDB-lite"/>
    </source>
</evidence>
<comment type="caution">
    <text evidence="2">The sequence shown here is derived from an EMBL/GenBank/DDBJ whole genome shotgun (WGS) entry which is preliminary data.</text>
</comment>
<keyword evidence="3" id="KW-1185">Reference proteome</keyword>
<name>A0A2C5XFI7_9HYPO</name>
<proteinExistence type="predicted"/>
<feature type="compositionally biased region" description="Low complexity" evidence="1">
    <location>
        <begin position="1"/>
        <end position="12"/>
    </location>
</feature>
<feature type="region of interest" description="Disordered" evidence="1">
    <location>
        <begin position="1"/>
        <end position="31"/>
    </location>
</feature>
<accession>A0A2C5XFI7</accession>
<dbReference type="Proteomes" id="UP000224854">
    <property type="component" value="Unassembled WGS sequence"/>
</dbReference>
<protein>
    <submittedName>
        <fullName evidence="2">Uncharacterized protein</fullName>
    </submittedName>
</protein>
<sequence length="291" mass="31002">MAASAASVHQAATKSAATNNGGLPSSHHNADLVQQAKLPDSSAGIQPQPQSKYKVLYEAVKQADPAVVRQVVRDLSSQCLLGSDYHNVFVAGLVLNNASSTAVEQTIREYGKKMVRLCKQQIIDHLTSQDLDTLSDSILAKAGSSFLDKALARRLETIPARSLVNALARAERLGYEVQDVVEEHSEKPGYEHVVPSLGSSSSHPMVIHDETTNPPCTGPRPNAVQLAEQQPSQQPSQQLSPLVQATLAKSNAAVGPFGIRYCHACSRPCTGTDALLVVSGVSLFNNATADY</sequence>
<dbReference type="EMBL" id="NJEU01000781">
    <property type="protein sequence ID" value="PHH70579.1"/>
    <property type="molecule type" value="Genomic_DNA"/>
</dbReference>